<evidence type="ECO:0000313" key="4">
    <source>
        <dbReference type="EMBL" id="OTG27976.1"/>
    </source>
</evidence>
<feature type="transmembrane region" description="Helical" evidence="2">
    <location>
        <begin position="203"/>
        <end position="221"/>
    </location>
</feature>
<dbReference type="EMBL" id="CM007893">
    <property type="protein sequence ID" value="OTG27976.1"/>
    <property type="molecule type" value="Genomic_DNA"/>
</dbReference>
<protein>
    <submittedName>
        <fullName evidence="4">Putative isocitrate dehydrogenase IV</fullName>
    </submittedName>
</protein>
<feature type="domain" description="Isopropylmalate dehydrogenase-like" evidence="3">
    <location>
        <begin position="28"/>
        <end position="222"/>
    </location>
</feature>
<keyword evidence="2" id="KW-1133">Transmembrane helix</keyword>
<keyword evidence="2" id="KW-0812">Transmembrane</keyword>
<sequence length="222" mass="24753">MVSSEIWAPTVLNESSFFPGIGASDGLVTGAVEQVVNTIQAPVIFEKFEVHGDTNKIPDEVMGGGVNSLNVLLRKELDLFVSLVNCFSFLGLVTRHEKVDIVEVVPGEVESLKVIMKFCSERIAKYACEFGHLNDRKTVTAVHKANIMKLADGLFLESCREIAKKYPEITYNEIIIDNCCMQLVSKPEQFDVMVCYCYDFPSLFNSFLLILASFSLIVYTVT</sequence>
<dbReference type="GO" id="GO:0006102">
    <property type="term" value="P:isocitrate metabolic process"/>
    <property type="evidence" value="ECO:0000318"/>
    <property type="project" value="GO_Central"/>
</dbReference>
<dbReference type="GO" id="GO:0005739">
    <property type="term" value="C:mitochondrion"/>
    <property type="evidence" value="ECO:0000318"/>
    <property type="project" value="GO_Central"/>
</dbReference>
<dbReference type="GO" id="GO:0006099">
    <property type="term" value="P:tricarboxylic acid cycle"/>
    <property type="evidence" value="ECO:0000318"/>
    <property type="project" value="GO_Central"/>
</dbReference>
<accession>A0A251UYP4</accession>
<dbReference type="STRING" id="4232.A0A251UYP4"/>
<name>A0A251UYP4_HELAN</name>
<dbReference type="PANTHER" id="PTHR11835:SF64">
    <property type="entry name" value="ISOCITRATE DEHYDROGENASE [NAD] REGULATORY SUBUNIT 1, MITOCHONDRIAL-LIKE ISOFORM X1"/>
    <property type="match status" value="1"/>
</dbReference>
<comment type="similarity">
    <text evidence="1">Belongs to the isocitrate and isopropylmalate dehydrogenases family.</text>
</comment>
<dbReference type="InterPro" id="IPR024084">
    <property type="entry name" value="IsoPropMal-DH-like_dom"/>
</dbReference>
<dbReference type="SMART" id="SM01329">
    <property type="entry name" value="Iso_dh"/>
    <property type="match status" value="1"/>
</dbReference>
<dbReference type="PANTHER" id="PTHR11835">
    <property type="entry name" value="DECARBOXYLATING DEHYDROGENASES-ISOCITRATE, ISOPROPYLMALATE, TARTRATE"/>
    <property type="match status" value="1"/>
</dbReference>
<keyword evidence="2" id="KW-0472">Membrane</keyword>
<dbReference type="Pfam" id="PF00180">
    <property type="entry name" value="Iso_dh"/>
    <property type="match status" value="1"/>
</dbReference>
<dbReference type="Gene3D" id="3.40.718.10">
    <property type="entry name" value="Isopropylmalate Dehydrogenase"/>
    <property type="match status" value="1"/>
</dbReference>
<proteinExistence type="inferred from homology"/>
<dbReference type="GO" id="GO:0004449">
    <property type="term" value="F:isocitrate dehydrogenase (NAD+) activity"/>
    <property type="evidence" value="ECO:0000318"/>
    <property type="project" value="GO_Central"/>
</dbReference>
<evidence type="ECO:0000256" key="1">
    <source>
        <dbReference type="ARBA" id="ARBA00007769"/>
    </source>
</evidence>
<gene>
    <name evidence="4" type="primary">IDH-IV</name>
    <name evidence="4" type="ORF">HannXRQ_Chr04g0106021</name>
</gene>
<evidence type="ECO:0000256" key="2">
    <source>
        <dbReference type="SAM" id="Phobius"/>
    </source>
</evidence>
<dbReference type="AlphaFoldDB" id="A0A251UYP4"/>
<dbReference type="SUPFAM" id="SSF53659">
    <property type="entry name" value="Isocitrate/Isopropylmalate dehydrogenase-like"/>
    <property type="match status" value="1"/>
</dbReference>
<dbReference type="Proteomes" id="UP000215914">
    <property type="component" value="Chromosome 4"/>
</dbReference>
<organism evidence="4 5">
    <name type="scientific">Helianthus annuus</name>
    <name type="common">Common sunflower</name>
    <dbReference type="NCBI Taxonomy" id="4232"/>
    <lineage>
        <taxon>Eukaryota</taxon>
        <taxon>Viridiplantae</taxon>
        <taxon>Streptophyta</taxon>
        <taxon>Embryophyta</taxon>
        <taxon>Tracheophyta</taxon>
        <taxon>Spermatophyta</taxon>
        <taxon>Magnoliopsida</taxon>
        <taxon>eudicotyledons</taxon>
        <taxon>Gunneridae</taxon>
        <taxon>Pentapetalae</taxon>
        <taxon>asterids</taxon>
        <taxon>campanulids</taxon>
        <taxon>Asterales</taxon>
        <taxon>Asteraceae</taxon>
        <taxon>Asteroideae</taxon>
        <taxon>Heliantheae alliance</taxon>
        <taxon>Heliantheae</taxon>
        <taxon>Helianthus</taxon>
    </lineage>
</organism>
<reference evidence="5" key="1">
    <citation type="journal article" date="2017" name="Nature">
        <title>The sunflower genome provides insights into oil metabolism, flowering and Asterid evolution.</title>
        <authorList>
            <person name="Badouin H."/>
            <person name="Gouzy J."/>
            <person name="Grassa C.J."/>
            <person name="Murat F."/>
            <person name="Staton S.E."/>
            <person name="Cottret L."/>
            <person name="Lelandais-Briere C."/>
            <person name="Owens G.L."/>
            <person name="Carrere S."/>
            <person name="Mayjonade B."/>
            <person name="Legrand L."/>
            <person name="Gill N."/>
            <person name="Kane N.C."/>
            <person name="Bowers J.E."/>
            <person name="Hubner S."/>
            <person name="Bellec A."/>
            <person name="Berard A."/>
            <person name="Berges H."/>
            <person name="Blanchet N."/>
            <person name="Boniface M.C."/>
            <person name="Brunel D."/>
            <person name="Catrice O."/>
            <person name="Chaidir N."/>
            <person name="Claudel C."/>
            <person name="Donnadieu C."/>
            <person name="Faraut T."/>
            <person name="Fievet G."/>
            <person name="Helmstetter N."/>
            <person name="King M."/>
            <person name="Knapp S.J."/>
            <person name="Lai Z."/>
            <person name="Le Paslier M.C."/>
            <person name="Lippi Y."/>
            <person name="Lorenzon L."/>
            <person name="Mandel J.R."/>
            <person name="Marage G."/>
            <person name="Marchand G."/>
            <person name="Marquand E."/>
            <person name="Bret-Mestries E."/>
            <person name="Morien E."/>
            <person name="Nambeesan S."/>
            <person name="Nguyen T."/>
            <person name="Pegot-Espagnet P."/>
            <person name="Pouilly N."/>
            <person name="Raftis F."/>
            <person name="Sallet E."/>
            <person name="Schiex T."/>
            <person name="Thomas J."/>
            <person name="Vandecasteele C."/>
            <person name="Vares D."/>
            <person name="Vear F."/>
            <person name="Vautrin S."/>
            <person name="Crespi M."/>
            <person name="Mangin B."/>
            <person name="Burke J.M."/>
            <person name="Salse J."/>
            <person name="Munos S."/>
            <person name="Vincourt P."/>
            <person name="Rieseberg L.H."/>
            <person name="Langlade N.B."/>
        </authorList>
    </citation>
    <scope>NUCLEOTIDE SEQUENCE [LARGE SCALE GENOMIC DNA]</scope>
    <source>
        <strain evidence="5">cv. SF193</strain>
    </source>
</reference>
<evidence type="ECO:0000259" key="3">
    <source>
        <dbReference type="SMART" id="SM01329"/>
    </source>
</evidence>
<dbReference type="InParanoid" id="A0A251UYP4"/>
<evidence type="ECO:0000313" key="5">
    <source>
        <dbReference type="Proteomes" id="UP000215914"/>
    </source>
</evidence>
<keyword evidence="5" id="KW-1185">Reference proteome</keyword>